<organism evidence="2 3">
    <name type="scientific">Coemansia javaensis</name>
    <dbReference type="NCBI Taxonomy" id="2761396"/>
    <lineage>
        <taxon>Eukaryota</taxon>
        <taxon>Fungi</taxon>
        <taxon>Fungi incertae sedis</taxon>
        <taxon>Zoopagomycota</taxon>
        <taxon>Kickxellomycotina</taxon>
        <taxon>Kickxellomycetes</taxon>
        <taxon>Kickxellales</taxon>
        <taxon>Kickxellaceae</taxon>
        <taxon>Coemansia</taxon>
    </lineage>
</organism>
<dbReference type="EMBL" id="JANBUL010000173">
    <property type="protein sequence ID" value="KAJ2779529.1"/>
    <property type="molecule type" value="Genomic_DNA"/>
</dbReference>
<sequence length="98" mass="9607">MYITLRNIALGLLVAAAVASAGPQGAAPAAQCPAADLCYSDTANGKPIVACTWACGEAAVPNGCVQRCRPCQATVCLAGCVCEIACPAAGPCKAAPAK</sequence>
<keyword evidence="1" id="KW-0732">Signal</keyword>
<evidence type="ECO:0000313" key="2">
    <source>
        <dbReference type="EMBL" id="KAJ2779529.1"/>
    </source>
</evidence>
<proteinExistence type="predicted"/>
<keyword evidence="3" id="KW-1185">Reference proteome</keyword>
<dbReference type="Proteomes" id="UP001140217">
    <property type="component" value="Unassembled WGS sequence"/>
</dbReference>
<evidence type="ECO:0000313" key="3">
    <source>
        <dbReference type="Proteomes" id="UP001140217"/>
    </source>
</evidence>
<evidence type="ECO:0000256" key="1">
    <source>
        <dbReference type="SAM" id="SignalP"/>
    </source>
</evidence>
<feature type="chain" id="PRO_5040755338" evidence="1">
    <location>
        <begin position="22"/>
        <end position="98"/>
    </location>
</feature>
<protein>
    <submittedName>
        <fullName evidence="2">Uncharacterized protein</fullName>
    </submittedName>
</protein>
<comment type="caution">
    <text evidence="2">The sequence shown here is derived from an EMBL/GenBank/DDBJ whole genome shotgun (WGS) entry which is preliminary data.</text>
</comment>
<accession>A0A9W8HC81</accession>
<reference evidence="2" key="1">
    <citation type="submission" date="2022-07" db="EMBL/GenBank/DDBJ databases">
        <title>Phylogenomic reconstructions and comparative analyses of Kickxellomycotina fungi.</title>
        <authorList>
            <person name="Reynolds N.K."/>
            <person name="Stajich J.E."/>
            <person name="Barry K."/>
            <person name="Grigoriev I.V."/>
            <person name="Crous P."/>
            <person name="Smith M.E."/>
        </authorList>
    </citation>
    <scope>NUCLEOTIDE SEQUENCE</scope>
    <source>
        <strain evidence="2">NBRC 105414</strain>
    </source>
</reference>
<dbReference type="AlphaFoldDB" id="A0A9W8HC81"/>
<gene>
    <name evidence="2" type="ORF">H4R18_003965</name>
</gene>
<name>A0A9W8HC81_9FUNG</name>
<feature type="signal peptide" evidence="1">
    <location>
        <begin position="1"/>
        <end position="21"/>
    </location>
</feature>